<feature type="region of interest" description="Disordered" evidence="9">
    <location>
        <begin position="680"/>
        <end position="711"/>
    </location>
</feature>
<feature type="transmembrane region" description="Helical" evidence="10">
    <location>
        <begin position="191"/>
        <end position="211"/>
    </location>
</feature>
<accession>A0A2T4GU64</accession>
<organism evidence="11 12">
    <name type="scientific">Fusarium culmorum</name>
    <dbReference type="NCBI Taxonomy" id="5516"/>
    <lineage>
        <taxon>Eukaryota</taxon>
        <taxon>Fungi</taxon>
        <taxon>Dikarya</taxon>
        <taxon>Ascomycota</taxon>
        <taxon>Pezizomycotina</taxon>
        <taxon>Sordariomycetes</taxon>
        <taxon>Hypocreomycetidae</taxon>
        <taxon>Hypocreales</taxon>
        <taxon>Nectriaceae</taxon>
        <taxon>Fusarium</taxon>
    </lineage>
</organism>
<evidence type="ECO:0000313" key="12">
    <source>
        <dbReference type="Proteomes" id="UP000241587"/>
    </source>
</evidence>
<evidence type="ECO:0000256" key="3">
    <source>
        <dbReference type="ARBA" id="ARBA00022676"/>
    </source>
</evidence>
<reference evidence="11 12" key="1">
    <citation type="submission" date="2018-02" db="EMBL/GenBank/DDBJ databases">
        <title>Fusarium culmorum secondary metabolites in fungal-bacterial-plant interactions.</title>
        <authorList>
            <person name="Schmidt R."/>
        </authorList>
    </citation>
    <scope>NUCLEOTIDE SEQUENCE [LARGE SCALE GENOMIC DNA]</scope>
    <source>
        <strain evidence="11 12">PV</strain>
    </source>
</reference>
<keyword evidence="4" id="KW-0808">Transferase</keyword>
<dbReference type="AlphaFoldDB" id="A0A2T4GU64"/>
<sequence length="711" mass="79969">MDALKMRPRSALYSFEAKKAYFDNDFADLKKTITASTIHEDEQPLDRHRSWQNASFSSTAETVVGDDEPEPLKDFSTLHIDNPLPPLPPKIIDEPLFPSHTENITPLFNLKVAPARNPLHTVTIEDDDDNICPLEKDPKKAAPTVSVIEKPLQVTPTHVNDTVETCGYPEIEDPVDPARILSKRDLRNQRVAFMGLIVIINICMAITALFGKKSKLVFIVVLFVKSKDFLSATLSPTGMIYRAIYEKFYPPEPVTRRWILSLIPAYSESEKQIVKTIFSLRDNGVEPHRQVMVVILDGKPRDVRSHMTRMGVLNILAGFMEDVPVIIIEKVKNAGKKDSLVLCHDLFNYPRENSPLYTQLLRKEMWDEILPELTKGEEFNGFDMVFCTDADSTIYKGAVALLANALARDKDAIAACGLVLVELEPGYEWSFWNLYQQFQACTDLERCTIGQYVRRRAEGFVGKVTCLPGCITMMAVRPEMAGAIRKYSEPVTGELVIHHQVQYLGTDRRLTYSILSQGKHLRTLFVPDAVSETVAPQSLFHYLSQRRRWGSNAYFNNYFYLSGEKMIPITRIAASIEVVRLSLVYCRILNTALFIASCARHITALKLVPMLVVGQLPSLWFFCSILLEPVLRKRGHKLLIGYLINKCVSPFMSVIIFTKVATNLGSQVWGVSGVTASSAAPHDAAPGNEEGENKIATDALDAAERGRWSRR</sequence>
<dbReference type="GO" id="GO:0006031">
    <property type="term" value="P:chitin biosynthetic process"/>
    <property type="evidence" value="ECO:0007669"/>
    <property type="project" value="TreeGrafter"/>
</dbReference>
<evidence type="ECO:0000256" key="7">
    <source>
        <dbReference type="ARBA" id="ARBA00023136"/>
    </source>
</evidence>
<evidence type="ECO:0000313" key="11">
    <source>
        <dbReference type="EMBL" id="PTD07095.1"/>
    </source>
</evidence>
<dbReference type="PANTHER" id="PTHR22914:SF46">
    <property type="entry name" value="CHITIN SYNTHASE"/>
    <property type="match status" value="1"/>
</dbReference>
<dbReference type="GO" id="GO:0004100">
    <property type="term" value="F:chitin synthase activity"/>
    <property type="evidence" value="ECO:0007669"/>
    <property type="project" value="UniProtKB-EC"/>
</dbReference>
<keyword evidence="7 10" id="KW-0472">Membrane</keyword>
<comment type="caution">
    <text evidence="11">The sequence shown here is derived from an EMBL/GenBank/DDBJ whole genome shotgun (WGS) entry which is preliminary data.</text>
</comment>
<dbReference type="EC" id="2.4.1.16" evidence="2"/>
<keyword evidence="12" id="KW-1185">Reference proteome</keyword>
<keyword evidence="3" id="KW-0328">Glycosyltransferase</keyword>
<evidence type="ECO:0000256" key="8">
    <source>
        <dbReference type="ARBA" id="ARBA00049510"/>
    </source>
</evidence>
<evidence type="ECO:0000256" key="4">
    <source>
        <dbReference type="ARBA" id="ARBA00022679"/>
    </source>
</evidence>
<evidence type="ECO:0000256" key="10">
    <source>
        <dbReference type="SAM" id="Phobius"/>
    </source>
</evidence>
<dbReference type="InterPro" id="IPR004835">
    <property type="entry name" value="Chitin_synth"/>
</dbReference>
<dbReference type="Pfam" id="PF03142">
    <property type="entry name" value="Chitin_synth_2"/>
    <property type="match status" value="1"/>
</dbReference>
<dbReference type="InterPro" id="IPR029044">
    <property type="entry name" value="Nucleotide-diphossugar_trans"/>
</dbReference>
<proteinExistence type="predicted"/>
<evidence type="ECO:0000256" key="2">
    <source>
        <dbReference type="ARBA" id="ARBA00012543"/>
    </source>
</evidence>
<dbReference type="EMBL" id="PVEM01000006">
    <property type="protein sequence ID" value="PTD07095.1"/>
    <property type="molecule type" value="Genomic_DNA"/>
</dbReference>
<comment type="subcellular location">
    <subcellularLocation>
        <location evidence="1">Membrane</location>
        <topology evidence="1">Multi-pass membrane protein</topology>
    </subcellularLocation>
</comment>
<dbReference type="OrthoDB" id="370884at2759"/>
<evidence type="ECO:0000256" key="6">
    <source>
        <dbReference type="ARBA" id="ARBA00022989"/>
    </source>
</evidence>
<dbReference type="GO" id="GO:0071944">
    <property type="term" value="C:cell periphery"/>
    <property type="evidence" value="ECO:0007669"/>
    <property type="project" value="TreeGrafter"/>
</dbReference>
<evidence type="ECO:0000256" key="5">
    <source>
        <dbReference type="ARBA" id="ARBA00022692"/>
    </source>
</evidence>
<dbReference type="PANTHER" id="PTHR22914">
    <property type="entry name" value="CHITIN SYNTHASE"/>
    <property type="match status" value="1"/>
</dbReference>
<evidence type="ECO:0000256" key="9">
    <source>
        <dbReference type="SAM" id="MobiDB-lite"/>
    </source>
</evidence>
<protein>
    <recommendedName>
        <fullName evidence="2">chitin synthase</fullName>
        <ecNumber evidence="2">2.4.1.16</ecNumber>
    </recommendedName>
</protein>
<name>A0A2T4GU64_FUSCU</name>
<feature type="compositionally biased region" description="Basic and acidic residues" evidence="9">
    <location>
        <begin position="702"/>
        <end position="711"/>
    </location>
</feature>
<dbReference type="GO" id="GO:0016020">
    <property type="term" value="C:membrane"/>
    <property type="evidence" value="ECO:0007669"/>
    <property type="project" value="UniProtKB-SubCell"/>
</dbReference>
<dbReference type="OMA" id="LLRKEMW"/>
<keyword evidence="6 10" id="KW-1133">Transmembrane helix</keyword>
<dbReference type="GO" id="GO:0030428">
    <property type="term" value="C:cell septum"/>
    <property type="evidence" value="ECO:0007669"/>
    <property type="project" value="TreeGrafter"/>
</dbReference>
<dbReference type="SUPFAM" id="SSF53448">
    <property type="entry name" value="Nucleotide-diphospho-sugar transferases"/>
    <property type="match status" value="1"/>
</dbReference>
<keyword evidence="5 10" id="KW-0812">Transmembrane</keyword>
<evidence type="ECO:0000256" key="1">
    <source>
        <dbReference type="ARBA" id="ARBA00004141"/>
    </source>
</evidence>
<gene>
    <name evidence="11" type="ORF">FCULG_00005598</name>
</gene>
<comment type="catalytic activity">
    <reaction evidence="8">
        <text>[(1-&gt;4)-N-acetyl-beta-D-glucosaminyl](n) + UDP-N-acetyl-alpha-D-glucosamine = [(1-&gt;4)-N-acetyl-beta-D-glucosaminyl](n+1) + UDP + H(+)</text>
        <dbReference type="Rhea" id="RHEA:16637"/>
        <dbReference type="Rhea" id="RHEA-COMP:9593"/>
        <dbReference type="Rhea" id="RHEA-COMP:9595"/>
        <dbReference type="ChEBI" id="CHEBI:15378"/>
        <dbReference type="ChEBI" id="CHEBI:17029"/>
        <dbReference type="ChEBI" id="CHEBI:57705"/>
        <dbReference type="ChEBI" id="CHEBI:58223"/>
        <dbReference type="EC" id="2.4.1.16"/>
    </reaction>
    <physiologicalReaction direction="left-to-right" evidence="8">
        <dbReference type="Rhea" id="RHEA:16638"/>
    </physiologicalReaction>
</comment>
<dbReference type="Proteomes" id="UP000241587">
    <property type="component" value="Unassembled WGS sequence"/>
</dbReference>